<name>A0A830DCG4_9LAMI</name>
<evidence type="ECO:0000256" key="4">
    <source>
        <dbReference type="ARBA" id="ARBA00022525"/>
    </source>
</evidence>
<organism evidence="7 8">
    <name type="scientific">Phtheirospermum japonicum</name>
    <dbReference type="NCBI Taxonomy" id="374723"/>
    <lineage>
        <taxon>Eukaryota</taxon>
        <taxon>Viridiplantae</taxon>
        <taxon>Streptophyta</taxon>
        <taxon>Embryophyta</taxon>
        <taxon>Tracheophyta</taxon>
        <taxon>Spermatophyta</taxon>
        <taxon>Magnoliopsida</taxon>
        <taxon>eudicotyledons</taxon>
        <taxon>Gunneridae</taxon>
        <taxon>Pentapetalae</taxon>
        <taxon>asterids</taxon>
        <taxon>lamiids</taxon>
        <taxon>Lamiales</taxon>
        <taxon>Orobanchaceae</taxon>
        <taxon>Orobanchaceae incertae sedis</taxon>
        <taxon>Phtheirospermum</taxon>
    </lineage>
</organism>
<comment type="subcellular location">
    <subcellularLocation>
        <location evidence="1 6">Secreted</location>
    </subcellularLocation>
</comment>
<dbReference type="Pfam" id="PF05938">
    <property type="entry name" value="Self-incomp_S1"/>
    <property type="match status" value="1"/>
</dbReference>
<keyword evidence="3 6" id="KW-0713">Self-incompatibility</keyword>
<sequence>MTNYLLQIIILSAIILQTMASDEANCFLSRRIRIYVVSQLPPDTPPLSVRCKSGDDDLGLRTLYSGQGFTFSFCINFRTLFFCHLWWNGKDLSFEVFNNTGKDKDKCDANGKCYYEAKSDGIYFANDEPPKQLQKIIDW</sequence>
<dbReference type="PANTHER" id="PTHR31232">
    <property type="match status" value="1"/>
</dbReference>
<protein>
    <recommendedName>
        <fullName evidence="6">S-protein homolog</fullName>
    </recommendedName>
</protein>
<evidence type="ECO:0000313" key="8">
    <source>
        <dbReference type="Proteomes" id="UP000653305"/>
    </source>
</evidence>
<gene>
    <name evidence="7" type="ORF">PHJA_002615600</name>
</gene>
<proteinExistence type="inferred from homology"/>
<evidence type="ECO:0000256" key="3">
    <source>
        <dbReference type="ARBA" id="ARBA00022471"/>
    </source>
</evidence>
<keyword evidence="4 6" id="KW-0964">Secreted</keyword>
<accession>A0A830DCG4</accession>
<evidence type="ECO:0000256" key="1">
    <source>
        <dbReference type="ARBA" id="ARBA00004613"/>
    </source>
</evidence>
<keyword evidence="5 6" id="KW-0732">Signal</keyword>
<dbReference type="OrthoDB" id="1727555at2759"/>
<dbReference type="EMBL" id="BMAC01000969">
    <property type="protein sequence ID" value="GFQ04716.1"/>
    <property type="molecule type" value="Genomic_DNA"/>
</dbReference>
<feature type="signal peptide" evidence="6">
    <location>
        <begin position="1"/>
        <end position="20"/>
    </location>
</feature>
<evidence type="ECO:0000256" key="6">
    <source>
        <dbReference type="RuleBase" id="RU367044"/>
    </source>
</evidence>
<evidence type="ECO:0000256" key="5">
    <source>
        <dbReference type="ARBA" id="ARBA00022729"/>
    </source>
</evidence>
<reference evidence="7" key="1">
    <citation type="submission" date="2020-07" db="EMBL/GenBank/DDBJ databases">
        <title>Ethylene signaling mediates host invasion by parasitic plants.</title>
        <authorList>
            <person name="Yoshida S."/>
        </authorList>
    </citation>
    <scope>NUCLEOTIDE SEQUENCE</scope>
    <source>
        <strain evidence="7">Okayama</strain>
    </source>
</reference>
<comment type="similarity">
    <text evidence="2 6">Belongs to the plant self-incompatibility (S1) protein family.</text>
</comment>
<dbReference type="GO" id="GO:0005576">
    <property type="term" value="C:extracellular region"/>
    <property type="evidence" value="ECO:0007669"/>
    <property type="project" value="UniProtKB-SubCell"/>
</dbReference>
<keyword evidence="8" id="KW-1185">Reference proteome</keyword>
<dbReference type="InterPro" id="IPR010264">
    <property type="entry name" value="Self-incomp_S1"/>
</dbReference>
<evidence type="ECO:0000256" key="2">
    <source>
        <dbReference type="ARBA" id="ARBA00005581"/>
    </source>
</evidence>
<dbReference type="Proteomes" id="UP000653305">
    <property type="component" value="Unassembled WGS sequence"/>
</dbReference>
<feature type="chain" id="PRO_5033106915" description="S-protein homolog" evidence="6">
    <location>
        <begin position="21"/>
        <end position="139"/>
    </location>
</feature>
<dbReference type="PANTHER" id="PTHR31232:SF61">
    <property type="entry name" value="S-PROTEIN HOMOLOG"/>
    <property type="match status" value="1"/>
</dbReference>
<comment type="caution">
    <text evidence="7">The sequence shown here is derived from an EMBL/GenBank/DDBJ whole genome shotgun (WGS) entry which is preliminary data.</text>
</comment>
<dbReference type="GO" id="GO:0060320">
    <property type="term" value="P:rejection of self pollen"/>
    <property type="evidence" value="ECO:0007669"/>
    <property type="project" value="UniProtKB-KW"/>
</dbReference>
<evidence type="ECO:0000313" key="7">
    <source>
        <dbReference type="EMBL" id="GFQ04716.1"/>
    </source>
</evidence>
<dbReference type="AlphaFoldDB" id="A0A830DCG4"/>